<dbReference type="CDD" id="cd14668">
    <property type="entry name" value="mlta_B"/>
    <property type="match status" value="1"/>
</dbReference>
<evidence type="ECO:0000313" key="8">
    <source>
        <dbReference type="Proteomes" id="UP000011547"/>
    </source>
</evidence>
<dbReference type="OrthoDB" id="9783686at2"/>
<dbReference type="PANTHER" id="PTHR30124">
    <property type="entry name" value="MEMBRANE-BOUND LYTIC MUREIN TRANSGLYCOSYLASE A"/>
    <property type="match status" value="1"/>
</dbReference>
<dbReference type="EC" id="4.2.2.n1" evidence="2"/>
<evidence type="ECO:0000256" key="4">
    <source>
        <dbReference type="ARBA" id="ARBA00023316"/>
    </source>
</evidence>
<evidence type="ECO:0000256" key="3">
    <source>
        <dbReference type="ARBA" id="ARBA00023239"/>
    </source>
</evidence>
<dbReference type="AlphaFoldDB" id="M1LR15"/>
<keyword evidence="8" id="KW-1185">Reference proteome</keyword>
<reference evidence="7 8" key="1">
    <citation type="journal article" date="2013" name="Genome Biol. Evol.">
        <title>Genome evolution and phylogenomic analysis of candidatus kinetoplastibacterium, the betaproteobacterial endosymbionts of strigomonas and angomonas.</title>
        <authorList>
            <person name="Alves J.M."/>
            <person name="Serrano M.G."/>
            <person name="Maia da Silva F."/>
            <person name="Voegtly L.J."/>
            <person name="Matveyev A.V."/>
            <person name="Teixeira M.M."/>
            <person name="Camargo E.P."/>
            <person name="Buck G.A."/>
        </authorList>
    </citation>
    <scope>NUCLEOTIDE SEQUENCE [LARGE SCALE GENOMIC DNA]</scope>
    <source>
        <strain evidence="7 8">TCC079E</strain>
    </source>
</reference>
<feature type="domain" description="Lytic transglycosylase MltA" evidence="6">
    <location>
        <begin position="133"/>
        <end position="287"/>
    </location>
</feature>
<keyword evidence="7" id="KW-0378">Hydrolase</keyword>
<dbReference type="HOGENOM" id="CLU_037751_0_0_4"/>
<keyword evidence="7" id="KW-0326">Glycosidase</keyword>
<comment type="catalytic activity">
    <reaction evidence="1">
        <text>Exolytic cleavage of the (1-&gt;4)-beta-glycosidic linkage between N-acetylmuramic acid (MurNAc) and N-acetylglucosamine (GlcNAc) residues in peptidoglycan, from either the reducing or the non-reducing ends of the peptidoglycan chains, with concomitant formation of a 1,6-anhydrobond in the MurNAc residue.</text>
        <dbReference type="EC" id="4.2.2.n1"/>
    </reaction>
</comment>
<dbReference type="Gene3D" id="2.40.240.50">
    <property type="entry name" value="Barwin-like endoglucanases"/>
    <property type="match status" value="1"/>
</dbReference>
<dbReference type="eggNOG" id="COG2821">
    <property type="taxonomic scope" value="Bacteria"/>
</dbReference>
<dbReference type="GO" id="GO:0004553">
    <property type="term" value="F:hydrolase activity, hydrolyzing O-glycosyl compounds"/>
    <property type="evidence" value="ECO:0007669"/>
    <property type="project" value="InterPro"/>
</dbReference>
<dbReference type="GO" id="GO:0019867">
    <property type="term" value="C:outer membrane"/>
    <property type="evidence" value="ECO:0007669"/>
    <property type="project" value="InterPro"/>
</dbReference>
<dbReference type="GO" id="GO:0009253">
    <property type="term" value="P:peptidoglycan catabolic process"/>
    <property type="evidence" value="ECO:0007669"/>
    <property type="project" value="TreeGrafter"/>
</dbReference>
<keyword evidence="3" id="KW-0456">Lyase</keyword>
<dbReference type="InterPro" id="IPR026044">
    <property type="entry name" value="MltA"/>
</dbReference>
<evidence type="ECO:0000259" key="6">
    <source>
        <dbReference type="SMART" id="SM00925"/>
    </source>
</evidence>
<dbReference type="Proteomes" id="UP000011547">
    <property type="component" value="Chromosome"/>
</dbReference>
<protein>
    <recommendedName>
        <fullName evidence="2">peptidoglycan lytic exotransglycosylase</fullName>
        <ecNumber evidence="2">4.2.2.n1</ecNumber>
    </recommendedName>
    <alternativeName>
        <fullName evidence="5">Murein hydrolase A</fullName>
    </alternativeName>
</protein>
<dbReference type="InterPro" id="IPR010611">
    <property type="entry name" value="3D_dom"/>
</dbReference>
<name>M1LR15_9PROT</name>
<dbReference type="PATRIC" id="fig|1208919.3.peg.44"/>
<dbReference type="CDD" id="cd14485">
    <property type="entry name" value="mltA_like_LT_A"/>
    <property type="match status" value="1"/>
</dbReference>
<gene>
    <name evidence="7" type="ORF">CDSE_0256</name>
</gene>
<dbReference type="GO" id="GO:0008933">
    <property type="term" value="F:peptidoglycan lytic transglycosylase activity"/>
    <property type="evidence" value="ECO:0007669"/>
    <property type="project" value="TreeGrafter"/>
</dbReference>
<dbReference type="EMBL" id="CP003803">
    <property type="protein sequence ID" value="AGF46606.1"/>
    <property type="molecule type" value="Genomic_DNA"/>
</dbReference>
<dbReference type="Pfam" id="PF06725">
    <property type="entry name" value="3D"/>
    <property type="match status" value="1"/>
</dbReference>
<dbReference type="Gene3D" id="2.40.40.10">
    <property type="entry name" value="RlpA-like domain"/>
    <property type="match status" value="1"/>
</dbReference>
<dbReference type="PANTHER" id="PTHR30124:SF0">
    <property type="entry name" value="MEMBRANE-BOUND LYTIC MUREIN TRANSGLYCOSYLASE A"/>
    <property type="match status" value="1"/>
</dbReference>
<dbReference type="InterPro" id="IPR036908">
    <property type="entry name" value="RlpA-like_sf"/>
</dbReference>
<evidence type="ECO:0000313" key="7">
    <source>
        <dbReference type="EMBL" id="AGF46606.1"/>
    </source>
</evidence>
<dbReference type="SUPFAM" id="SSF50685">
    <property type="entry name" value="Barwin-like endoglucanases"/>
    <property type="match status" value="1"/>
</dbReference>
<accession>M1LR15</accession>
<sequence length="395" mass="45688">MSALIFNIYFFSQCEAFNVFDSEDKKNTTINFLPVSWEKIPGWHEENFIEIWSVFLKNCKNIKNFSGNTVNNCVSKDSWNLLCNAAFDFENTSDSNNKDKIRKFLHDHLTPWSVVDKNKNIIIGKMTGYYEPLLKGSRCKHGDYQWPIFGIPNDLITLDLGLLYPECKTKIVRGKIIGNRFLPYDSRSLLEKRIDDLPVIAWVNDPIDRMLLEIQGSGRICIEEDYNNIIRVSYALSNGHPFVSIRKWLLDNEGVHPEPESLRQWAKDNPLKIRNILNKNPSVIFFIEEKSDRMTGPIGSYGVNLTPLRSIAVDSNYIPLGTPVFISTRHPKFNTMLSRVLFAHDTGSLVKGIDHIDLFWGFGDDAEKYAHITNHPYEIWILWPKTEDHIYNIIQ</sequence>
<dbReference type="STRING" id="1208919.CDSE_0256"/>
<evidence type="ECO:0000256" key="1">
    <source>
        <dbReference type="ARBA" id="ARBA00001420"/>
    </source>
</evidence>
<dbReference type="SMART" id="SM00925">
    <property type="entry name" value="MltA"/>
    <property type="match status" value="1"/>
</dbReference>
<dbReference type="KEGG" id="kde:CDSE_0256"/>
<keyword evidence="4" id="KW-0961">Cell wall biogenesis/degradation</keyword>
<dbReference type="GO" id="GO:0071555">
    <property type="term" value="P:cell wall organization"/>
    <property type="evidence" value="ECO:0007669"/>
    <property type="project" value="UniProtKB-KW"/>
</dbReference>
<dbReference type="RefSeq" id="WP_015396017.1">
    <property type="nucleotide sequence ID" value="NC_020294.1"/>
</dbReference>
<dbReference type="Pfam" id="PF03562">
    <property type="entry name" value="MltA"/>
    <property type="match status" value="1"/>
</dbReference>
<proteinExistence type="predicted"/>
<evidence type="ECO:0000256" key="2">
    <source>
        <dbReference type="ARBA" id="ARBA00012587"/>
    </source>
</evidence>
<evidence type="ECO:0000256" key="5">
    <source>
        <dbReference type="ARBA" id="ARBA00030918"/>
    </source>
</evidence>
<dbReference type="InterPro" id="IPR005300">
    <property type="entry name" value="MltA_B"/>
</dbReference>
<organism evidence="7 8">
    <name type="scientific">Candidatus Kinetoplastidibacterium desouzai TCC079E</name>
    <dbReference type="NCBI Taxonomy" id="1208919"/>
    <lineage>
        <taxon>Bacteria</taxon>
        <taxon>Pseudomonadati</taxon>
        <taxon>Pseudomonadota</taxon>
        <taxon>Betaproteobacteria</taxon>
        <taxon>Candidatus Kinetoplastidibacterium</taxon>
    </lineage>
</organism>
<dbReference type="PIRSF" id="PIRSF019422">
    <property type="entry name" value="MltA"/>
    <property type="match status" value="1"/>
</dbReference>
<dbReference type="GO" id="GO:0009254">
    <property type="term" value="P:peptidoglycan turnover"/>
    <property type="evidence" value="ECO:0007669"/>
    <property type="project" value="InterPro"/>
</dbReference>